<evidence type="ECO:0000259" key="6">
    <source>
        <dbReference type="Pfam" id="PF08281"/>
    </source>
</evidence>
<dbReference type="InterPro" id="IPR013249">
    <property type="entry name" value="RNA_pol_sigma70_r4_t2"/>
</dbReference>
<gene>
    <name evidence="7" type="ORF">FOY91_12075</name>
</gene>
<keyword evidence="4" id="KW-0804">Transcription</keyword>
<dbReference type="GO" id="GO:0006352">
    <property type="term" value="P:DNA-templated transcription initiation"/>
    <property type="evidence" value="ECO:0007669"/>
    <property type="project" value="InterPro"/>
</dbReference>
<evidence type="ECO:0000313" key="7">
    <source>
        <dbReference type="EMBL" id="TVV73492.1"/>
    </source>
</evidence>
<dbReference type="Pfam" id="PF04542">
    <property type="entry name" value="Sigma70_r2"/>
    <property type="match status" value="1"/>
</dbReference>
<dbReference type="PANTHER" id="PTHR43133">
    <property type="entry name" value="RNA POLYMERASE ECF-TYPE SIGMA FACTO"/>
    <property type="match status" value="1"/>
</dbReference>
<dbReference type="InterPro" id="IPR014284">
    <property type="entry name" value="RNA_pol_sigma-70_dom"/>
</dbReference>
<feature type="domain" description="RNA polymerase sigma factor 70 region 4 type 2" evidence="6">
    <location>
        <begin position="113"/>
        <end position="165"/>
    </location>
</feature>
<dbReference type="InterPro" id="IPR013324">
    <property type="entry name" value="RNA_pol_sigma_r3/r4-like"/>
</dbReference>
<dbReference type="InterPro" id="IPR007627">
    <property type="entry name" value="RNA_pol_sigma70_r2"/>
</dbReference>
<keyword evidence="3" id="KW-0731">Sigma factor</keyword>
<dbReference type="GO" id="GO:0003677">
    <property type="term" value="F:DNA binding"/>
    <property type="evidence" value="ECO:0007669"/>
    <property type="project" value="InterPro"/>
</dbReference>
<dbReference type="InterPro" id="IPR039425">
    <property type="entry name" value="RNA_pol_sigma-70-like"/>
</dbReference>
<comment type="caution">
    <text evidence="7">The sequence shown here is derived from an EMBL/GenBank/DDBJ whole genome shotgun (WGS) entry which is preliminary data.</text>
</comment>
<comment type="similarity">
    <text evidence="1">Belongs to the sigma-70 factor family. ECF subfamily.</text>
</comment>
<organism evidence="7 8">
    <name type="scientific">Alterirhizorhabdus solaris</name>
    <dbReference type="NCBI Taxonomy" id="2529389"/>
    <lineage>
        <taxon>Bacteria</taxon>
        <taxon>Pseudomonadati</taxon>
        <taxon>Pseudomonadota</taxon>
        <taxon>Alphaproteobacteria</taxon>
        <taxon>Sphingomonadales</taxon>
        <taxon>Rhizorhabdaceae</taxon>
        <taxon>Alterirhizorhabdus</taxon>
    </lineage>
</organism>
<dbReference type="SUPFAM" id="SSF88659">
    <property type="entry name" value="Sigma3 and sigma4 domains of RNA polymerase sigma factors"/>
    <property type="match status" value="1"/>
</dbReference>
<evidence type="ECO:0000259" key="5">
    <source>
        <dbReference type="Pfam" id="PF04542"/>
    </source>
</evidence>
<dbReference type="Proteomes" id="UP000318681">
    <property type="component" value="Unassembled WGS sequence"/>
</dbReference>
<accession>A0A558R2D4</accession>
<evidence type="ECO:0000256" key="4">
    <source>
        <dbReference type="ARBA" id="ARBA00023163"/>
    </source>
</evidence>
<dbReference type="InterPro" id="IPR036388">
    <property type="entry name" value="WH-like_DNA-bd_sf"/>
</dbReference>
<reference evidence="7 8" key="1">
    <citation type="submission" date="2019-07" db="EMBL/GenBank/DDBJ databases">
        <title>Sphingomonas solaris sp. nov., isolated from a solar panel from Boston, Massachusetts.</title>
        <authorList>
            <person name="Tanner K."/>
            <person name="Pascual J."/>
            <person name="Mancuso C."/>
            <person name="Pereto J."/>
            <person name="Khalil A."/>
            <person name="Vilanova C."/>
        </authorList>
    </citation>
    <scope>NUCLEOTIDE SEQUENCE [LARGE SCALE GENOMIC DNA]</scope>
    <source>
        <strain evidence="7 8">R4DWN</strain>
    </source>
</reference>
<dbReference type="Gene3D" id="1.10.1740.10">
    <property type="match status" value="1"/>
</dbReference>
<proteinExistence type="inferred from homology"/>
<dbReference type="SUPFAM" id="SSF88946">
    <property type="entry name" value="Sigma2 domain of RNA polymerase sigma factors"/>
    <property type="match status" value="1"/>
</dbReference>
<sequence>MEALLAAVGEGDRAAFSALYARTSAKLYGTILRILPEGGQADDALQDVYARIWHIAGSYDAARGRPITWLAAIARNRAIDVLRKGRGGARMVTLDPDALAAIPDEQVDPAVHAALVQCLDTLDPLHRECILLAYLHGASREELAVRYDRPTGTIKSWLSRGLLALRGCLSDD</sequence>
<dbReference type="EMBL" id="VNIM01000046">
    <property type="protein sequence ID" value="TVV73492.1"/>
    <property type="molecule type" value="Genomic_DNA"/>
</dbReference>
<evidence type="ECO:0000256" key="3">
    <source>
        <dbReference type="ARBA" id="ARBA00023082"/>
    </source>
</evidence>
<keyword evidence="8" id="KW-1185">Reference proteome</keyword>
<dbReference type="OrthoDB" id="9784272at2"/>
<dbReference type="NCBIfam" id="TIGR02937">
    <property type="entry name" value="sigma70-ECF"/>
    <property type="match status" value="1"/>
</dbReference>
<dbReference type="InterPro" id="IPR013325">
    <property type="entry name" value="RNA_pol_sigma_r2"/>
</dbReference>
<dbReference type="PANTHER" id="PTHR43133:SF62">
    <property type="entry name" value="RNA POLYMERASE SIGMA FACTOR SIGZ"/>
    <property type="match status" value="1"/>
</dbReference>
<dbReference type="Gene3D" id="1.10.10.10">
    <property type="entry name" value="Winged helix-like DNA-binding domain superfamily/Winged helix DNA-binding domain"/>
    <property type="match status" value="1"/>
</dbReference>
<feature type="domain" description="RNA polymerase sigma-70 region 2" evidence="5">
    <location>
        <begin position="19"/>
        <end position="86"/>
    </location>
</feature>
<evidence type="ECO:0000313" key="8">
    <source>
        <dbReference type="Proteomes" id="UP000318681"/>
    </source>
</evidence>
<protein>
    <submittedName>
        <fullName evidence="7">Sigma-70 family RNA polymerase sigma factor</fullName>
    </submittedName>
</protein>
<dbReference type="AlphaFoldDB" id="A0A558R2D4"/>
<dbReference type="Pfam" id="PF08281">
    <property type="entry name" value="Sigma70_r4_2"/>
    <property type="match status" value="1"/>
</dbReference>
<name>A0A558R2D4_9SPHN</name>
<keyword evidence="2" id="KW-0805">Transcription regulation</keyword>
<evidence type="ECO:0000256" key="2">
    <source>
        <dbReference type="ARBA" id="ARBA00023015"/>
    </source>
</evidence>
<dbReference type="GO" id="GO:0016987">
    <property type="term" value="F:sigma factor activity"/>
    <property type="evidence" value="ECO:0007669"/>
    <property type="project" value="UniProtKB-KW"/>
</dbReference>
<dbReference type="CDD" id="cd06171">
    <property type="entry name" value="Sigma70_r4"/>
    <property type="match status" value="1"/>
</dbReference>
<evidence type="ECO:0000256" key="1">
    <source>
        <dbReference type="ARBA" id="ARBA00010641"/>
    </source>
</evidence>